<accession>A0A392S5K3</accession>
<evidence type="ECO:0000256" key="1">
    <source>
        <dbReference type="SAM" id="MobiDB-lite"/>
    </source>
</evidence>
<feature type="compositionally biased region" description="Polar residues" evidence="1">
    <location>
        <begin position="19"/>
        <end position="29"/>
    </location>
</feature>
<evidence type="ECO:0000313" key="2">
    <source>
        <dbReference type="EMBL" id="MCI44171.1"/>
    </source>
</evidence>
<feature type="non-terminal residue" evidence="2">
    <location>
        <position position="70"/>
    </location>
</feature>
<dbReference type="Proteomes" id="UP000265520">
    <property type="component" value="Unassembled WGS sequence"/>
</dbReference>
<name>A0A392S5K3_9FABA</name>
<reference evidence="2 3" key="1">
    <citation type="journal article" date="2018" name="Front. Plant Sci.">
        <title>Red Clover (Trifolium pratense) and Zigzag Clover (T. medium) - A Picture of Genomic Similarities and Differences.</title>
        <authorList>
            <person name="Dluhosova J."/>
            <person name="Istvanek J."/>
            <person name="Nedelnik J."/>
            <person name="Repkova J."/>
        </authorList>
    </citation>
    <scope>NUCLEOTIDE SEQUENCE [LARGE SCALE GENOMIC DNA]</scope>
    <source>
        <strain evidence="3">cv. 10/8</strain>
        <tissue evidence="2">Leaf</tissue>
    </source>
</reference>
<dbReference type="AlphaFoldDB" id="A0A392S5K3"/>
<protein>
    <submittedName>
        <fullName evidence="2">Uncharacterized protein</fullName>
    </submittedName>
</protein>
<feature type="compositionally biased region" description="Basic residues" evidence="1">
    <location>
        <begin position="54"/>
        <end position="70"/>
    </location>
</feature>
<evidence type="ECO:0000313" key="3">
    <source>
        <dbReference type="Proteomes" id="UP000265520"/>
    </source>
</evidence>
<keyword evidence="3" id="KW-1185">Reference proteome</keyword>
<dbReference type="EMBL" id="LXQA010326992">
    <property type="protein sequence ID" value="MCI44171.1"/>
    <property type="molecule type" value="Genomic_DNA"/>
</dbReference>
<organism evidence="2 3">
    <name type="scientific">Trifolium medium</name>
    <dbReference type="NCBI Taxonomy" id="97028"/>
    <lineage>
        <taxon>Eukaryota</taxon>
        <taxon>Viridiplantae</taxon>
        <taxon>Streptophyta</taxon>
        <taxon>Embryophyta</taxon>
        <taxon>Tracheophyta</taxon>
        <taxon>Spermatophyta</taxon>
        <taxon>Magnoliopsida</taxon>
        <taxon>eudicotyledons</taxon>
        <taxon>Gunneridae</taxon>
        <taxon>Pentapetalae</taxon>
        <taxon>rosids</taxon>
        <taxon>fabids</taxon>
        <taxon>Fabales</taxon>
        <taxon>Fabaceae</taxon>
        <taxon>Papilionoideae</taxon>
        <taxon>50 kb inversion clade</taxon>
        <taxon>NPAAA clade</taxon>
        <taxon>Hologalegina</taxon>
        <taxon>IRL clade</taxon>
        <taxon>Trifolieae</taxon>
        <taxon>Trifolium</taxon>
    </lineage>
</organism>
<sequence length="70" mass="7849">MSQESPKNNNEVETHTEDTSSQNPRVSESSTDHQEIIVNAVPISMVLPSEGSTKKKTKRITSKKRKNPKK</sequence>
<comment type="caution">
    <text evidence="2">The sequence shown here is derived from an EMBL/GenBank/DDBJ whole genome shotgun (WGS) entry which is preliminary data.</text>
</comment>
<proteinExistence type="predicted"/>
<feature type="region of interest" description="Disordered" evidence="1">
    <location>
        <begin position="1"/>
        <end position="70"/>
    </location>
</feature>